<dbReference type="PRINTS" id="PR00837">
    <property type="entry name" value="V5TPXLIKE"/>
</dbReference>
<dbReference type="InterPro" id="IPR035940">
    <property type="entry name" value="CAP_sf"/>
</dbReference>
<dbReference type="InterPro" id="IPR014044">
    <property type="entry name" value="CAP_dom"/>
</dbReference>
<protein>
    <submittedName>
        <fullName evidence="4">Glioma pathogenesis-related protein 1</fullName>
    </submittedName>
</protein>
<sequence>MWQIVVPRLLCTGLVLGMSRCLVSGQDSPSLPDIEDKQFIDDCVKMHNSVRSTVKDASDMLFMTWDEGLATTARAWSRKCDVQHNIYLKEPKRVHPSFSSVGENIWTGYPTSIFSVQSYLNLWVAEVNDYSNQSNTCMQGKICGHYTQVVWASSYKVGCAVNICPNGVARTNFPTKKAAIFVCNYAPAGNVAGRRPYKTGVACSDCEGETAKCQGNLCRNPERDAQKSYSWTPDWDNLPVTGTTCGPSCVSILVIRPLALLLTFLSAYGAKQYYPDIFFYE</sequence>
<feature type="domain" description="SCP" evidence="3">
    <location>
        <begin position="38"/>
        <end position="193"/>
    </location>
</feature>
<dbReference type="AlphaFoldDB" id="C1BLT0"/>
<dbReference type="Gene3D" id="3.40.33.10">
    <property type="entry name" value="CAP"/>
    <property type="match status" value="1"/>
</dbReference>
<evidence type="ECO:0000256" key="1">
    <source>
        <dbReference type="ARBA" id="ARBA00009923"/>
    </source>
</evidence>
<evidence type="ECO:0000259" key="3">
    <source>
        <dbReference type="SMART" id="SM00198"/>
    </source>
</evidence>
<dbReference type="GO" id="GO:0005576">
    <property type="term" value="C:extracellular region"/>
    <property type="evidence" value="ECO:0007669"/>
    <property type="project" value="InterPro"/>
</dbReference>
<evidence type="ECO:0000313" key="4">
    <source>
        <dbReference type="EMBL" id="ACO09983.1"/>
    </source>
</evidence>
<gene>
    <name evidence="4" type="primary">GLIP1</name>
</gene>
<dbReference type="PANTHER" id="PTHR10334">
    <property type="entry name" value="CYSTEINE-RICH SECRETORY PROTEIN-RELATED"/>
    <property type="match status" value="1"/>
</dbReference>
<dbReference type="EMBL" id="BT075559">
    <property type="protein sequence ID" value="ACO09983.1"/>
    <property type="molecule type" value="mRNA"/>
</dbReference>
<dbReference type="SMART" id="SM00198">
    <property type="entry name" value="SCP"/>
    <property type="match status" value="1"/>
</dbReference>
<dbReference type="SUPFAM" id="SSF55797">
    <property type="entry name" value="PR-1-like"/>
    <property type="match status" value="1"/>
</dbReference>
<dbReference type="PRINTS" id="PR00838">
    <property type="entry name" value="V5ALLERGEN"/>
</dbReference>
<feature type="signal peptide" evidence="2">
    <location>
        <begin position="1"/>
        <end position="25"/>
    </location>
</feature>
<accession>C1BLT0</accession>
<feature type="chain" id="PRO_5002905192" evidence="2">
    <location>
        <begin position="26"/>
        <end position="281"/>
    </location>
</feature>
<dbReference type="PROSITE" id="PS01009">
    <property type="entry name" value="CRISP_1"/>
    <property type="match status" value="1"/>
</dbReference>
<comment type="similarity">
    <text evidence="1">Belongs to the CRISP family.</text>
</comment>
<evidence type="ECO:0000256" key="2">
    <source>
        <dbReference type="SAM" id="SignalP"/>
    </source>
</evidence>
<proteinExistence type="evidence at transcript level"/>
<name>C1BLT0_OSMMO</name>
<dbReference type="PROSITE" id="PS01010">
    <property type="entry name" value="CRISP_2"/>
    <property type="match status" value="1"/>
</dbReference>
<dbReference type="InterPro" id="IPR001283">
    <property type="entry name" value="CRISP-related"/>
</dbReference>
<organism evidence="4">
    <name type="scientific">Osmerus mordax</name>
    <name type="common">Rainbow smelt</name>
    <name type="synonym">Atherina mordax</name>
    <dbReference type="NCBI Taxonomy" id="8014"/>
    <lineage>
        <taxon>Eukaryota</taxon>
        <taxon>Metazoa</taxon>
        <taxon>Chordata</taxon>
        <taxon>Craniata</taxon>
        <taxon>Vertebrata</taxon>
        <taxon>Euteleostomi</taxon>
        <taxon>Actinopterygii</taxon>
        <taxon>Neopterygii</taxon>
        <taxon>Teleostei</taxon>
        <taxon>Stomiati</taxon>
        <taxon>Osmeriformes</taxon>
        <taxon>Osmeridae</taxon>
        <taxon>Osmerus</taxon>
    </lineage>
</organism>
<dbReference type="InterPro" id="IPR018244">
    <property type="entry name" value="Allrgn_V5/Tpx1_CS"/>
</dbReference>
<keyword evidence="2" id="KW-0732">Signal</keyword>
<reference evidence="4" key="1">
    <citation type="submission" date="2009-03" db="EMBL/GenBank/DDBJ databases">
        <title>Osmerus mordax full-length cDNAs.</title>
        <authorList>
            <person name="von Schalburg K."/>
            <person name="Leong J."/>
            <person name="Cooper G."/>
            <person name="Davidson W.S."/>
            <person name="Koop B.F."/>
        </authorList>
    </citation>
    <scope>NUCLEOTIDE SEQUENCE</scope>
    <source>
        <tissue evidence="4">Brain</tissue>
    </source>
</reference>
<dbReference type="InterPro" id="IPR002413">
    <property type="entry name" value="V5_allergen-like"/>
</dbReference>
<dbReference type="Pfam" id="PF00188">
    <property type="entry name" value="CAP"/>
    <property type="match status" value="1"/>
</dbReference>